<dbReference type="EMBL" id="AJVK01027907">
    <property type="status" value="NOT_ANNOTATED_CDS"/>
    <property type="molecule type" value="Genomic_DNA"/>
</dbReference>
<dbReference type="Proteomes" id="UP000092462">
    <property type="component" value="Unassembled WGS sequence"/>
</dbReference>
<keyword evidence="7" id="KW-0044">Antibiotic</keyword>
<dbReference type="VEuPathDB" id="VectorBase:PPAI004074"/>
<keyword evidence="10" id="KW-1185">Reference proteome</keyword>
<evidence type="ECO:0000256" key="1">
    <source>
        <dbReference type="ARBA" id="ARBA00004613"/>
    </source>
</evidence>
<proteinExistence type="inferred from homology"/>
<evidence type="ECO:0000256" key="6">
    <source>
        <dbReference type="ARBA" id="ARBA00022859"/>
    </source>
</evidence>
<dbReference type="Pfam" id="PF03769">
    <property type="entry name" value="Attacin_C"/>
    <property type="match status" value="1"/>
</dbReference>
<keyword evidence="5" id="KW-0399">Innate immunity</keyword>
<dbReference type="InterPro" id="IPR005521">
    <property type="entry name" value="Attacin_C"/>
</dbReference>
<keyword evidence="6" id="KW-0391">Immunity</keyword>
<accession>A0A1B0GN19</accession>
<dbReference type="GO" id="GO:0045087">
    <property type="term" value="P:innate immune response"/>
    <property type="evidence" value="ECO:0007669"/>
    <property type="project" value="UniProtKB-KW"/>
</dbReference>
<evidence type="ECO:0000313" key="10">
    <source>
        <dbReference type="Proteomes" id="UP000092462"/>
    </source>
</evidence>
<dbReference type="AlphaFoldDB" id="A0A1B0GN19"/>
<dbReference type="VEuPathDB" id="VectorBase:PPAPM1_005588"/>
<evidence type="ECO:0000256" key="5">
    <source>
        <dbReference type="ARBA" id="ARBA00022588"/>
    </source>
</evidence>
<reference evidence="9" key="1">
    <citation type="submission" date="2022-08" db="UniProtKB">
        <authorList>
            <consortium name="EnsemblMetazoa"/>
        </authorList>
    </citation>
    <scope>IDENTIFICATION</scope>
    <source>
        <strain evidence="9">Israel</strain>
    </source>
</reference>
<protein>
    <submittedName>
        <fullName evidence="9">Attacin_C domain-containing protein</fullName>
    </submittedName>
</protein>
<evidence type="ECO:0000313" key="9">
    <source>
        <dbReference type="EnsemblMetazoa" id="PPAI004074-PA"/>
    </source>
</evidence>
<sequence>MSRSAVIVFLFLCIIHEFSGHPVENSLDSAEPLGKSHLNREHRRPQVLSLNAISDHEKNQHIEYHKNRFRDERKRQRSDVRQKRQFDFVLGAEHEENVGTDVSAELIGNLWKNEDASTRLDGSATYNRHFGVHGNPTGNARYGAKLTFHHNY</sequence>
<organism evidence="9 10">
    <name type="scientific">Phlebotomus papatasi</name>
    <name type="common">Sandfly</name>
    <dbReference type="NCBI Taxonomy" id="29031"/>
    <lineage>
        <taxon>Eukaryota</taxon>
        <taxon>Metazoa</taxon>
        <taxon>Ecdysozoa</taxon>
        <taxon>Arthropoda</taxon>
        <taxon>Hexapoda</taxon>
        <taxon>Insecta</taxon>
        <taxon>Pterygota</taxon>
        <taxon>Neoptera</taxon>
        <taxon>Endopterygota</taxon>
        <taxon>Diptera</taxon>
        <taxon>Nematocera</taxon>
        <taxon>Psychodoidea</taxon>
        <taxon>Psychodidae</taxon>
        <taxon>Phlebotomus</taxon>
        <taxon>Phlebotomus</taxon>
    </lineage>
</organism>
<comment type="similarity">
    <text evidence="2">Belongs to the attacin/sarcotoxin-2 family.</text>
</comment>
<name>A0A1B0GN19_PHLPP</name>
<dbReference type="GO" id="GO:0005576">
    <property type="term" value="C:extracellular region"/>
    <property type="evidence" value="ECO:0007669"/>
    <property type="project" value="UniProtKB-SubCell"/>
</dbReference>
<evidence type="ECO:0000256" key="4">
    <source>
        <dbReference type="ARBA" id="ARBA00022529"/>
    </source>
</evidence>
<evidence type="ECO:0000256" key="2">
    <source>
        <dbReference type="ARBA" id="ARBA00007550"/>
    </source>
</evidence>
<evidence type="ECO:0000256" key="3">
    <source>
        <dbReference type="ARBA" id="ARBA00022525"/>
    </source>
</evidence>
<evidence type="ECO:0000259" key="8">
    <source>
        <dbReference type="Pfam" id="PF03769"/>
    </source>
</evidence>
<feature type="domain" description="Attacin C-terminal" evidence="8">
    <location>
        <begin position="79"/>
        <end position="152"/>
    </location>
</feature>
<keyword evidence="3" id="KW-0964">Secreted</keyword>
<dbReference type="GO" id="GO:0042742">
    <property type="term" value="P:defense response to bacterium"/>
    <property type="evidence" value="ECO:0007669"/>
    <property type="project" value="UniProtKB-KW"/>
</dbReference>
<dbReference type="EnsemblMetazoa" id="PPAI004074-RA">
    <property type="protein sequence ID" value="PPAI004074-PA"/>
    <property type="gene ID" value="PPAI004074"/>
</dbReference>
<keyword evidence="4" id="KW-0929">Antimicrobial</keyword>
<evidence type="ECO:0000256" key="7">
    <source>
        <dbReference type="ARBA" id="ARBA00023022"/>
    </source>
</evidence>
<comment type="subcellular location">
    <subcellularLocation>
        <location evidence="1">Secreted</location>
    </subcellularLocation>
</comment>